<dbReference type="Proteomes" id="UP000245708">
    <property type="component" value="Unassembled WGS sequence"/>
</dbReference>
<proteinExistence type="predicted"/>
<protein>
    <submittedName>
        <fullName evidence="1">Uncharacterized protein</fullName>
    </submittedName>
</protein>
<keyword evidence="2" id="KW-1185">Reference proteome</keyword>
<dbReference type="AlphaFoldDB" id="A0A316GGX1"/>
<dbReference type="EMBL" id="QGGW01000006">
    <property type="protein sequence ID" value="PWK59838.1"/>
    <property type="molecule type" value="Genomic_DNA"/>
</dbReference>
<evidence type="ECO:0000313" key="2">
    <source>
        <dbReference type="Proteomes" id="UP000245708"/>
    </source>
</evidence>
<evidence type="ECO:0000313" key="1">
    <source>
        <dbReference type="EMBL" id="PWK59838.1"/>
    </source>
</evidence>
<gene>
    <name evidence="1" type="ORF">C7455_106124</name>
</gene>
<name>A0A316GGX1_9RHOB</name>
<reference evidence="1 2" key="1">
    <citation type="submission" date="2018-05" db="EMBL/GenBank/DDBJ databases">
        <title>Genomic Encyclopedia of Type Strains, Phase IV (KMG-IV): sequencing the most valuable type-strain genomes for metagenomic binning, comparative biology and taxonomic classification.</title>
        <authorList>
            <person name="Goeker M."/>
        </authorList>
    </citation>
    <scope>NUCLEOTIDE SEQUENCE [LARGE SCALE GENOMIC DNA]</scope>
    <source>
        <strain evidence="1 2">DSM 16097</strain>
    </source>
</reference>
<organism evidence="1 2">
    <name type="scientific">Roseicyclus mahoneyensis</name>
    <dbReference type="NCBI Taxonomy" id="164332"/>
    <lineage>
        <taxon>Bacteria</taxon>
        <taxon>Pseudomonadati</taxon>
        <taxon>Pseudomonadota</taxon>
        <taxon>Alphaproteobacteria</taxon>
        <taxon>Rhodobacterales</taxon>
        <taxon>Roseobacteraceae</taxon>
        <taxon>Roseicyclus</taxon>
    </lineage>
</organism>
<comment type="caution">
    <text evidence="1">The sequence shown here is derived from an EMBL/GenBank/DDBJ whole genome shotgun (WGS) entry which is preliminary data.</text>
</comment>
<accession>A0A316GGX1</accession>
<sequence length="241" mass="25172">MGGSFRPYGRRGIASPDWAMIAVGLMALALLAGAMVRTGTPAAQALFGTQVGGLRTLSETETLVLFEDHASGVGDDAGWSAGLRNDDHPGLGAIWLVEPSDVVLTRDIALPEGTIRAVLSLDLIAIDDWALQGLSVAIGDLEVLQHRFTSRPGLDRPAAPAPMNDGSLALRARLDGPREQGFAAGDPALAEERLRIELSVREPGDILTVTITPLAAPGQAPAPDGPLWAVDNLILVADSQP</sequence>